<keyword evidence="1" id="KW-0472">Membrane</keyword>
<proteinExistence type="predicted"/>
<geneLocation type="plasmid" evidence="2">
    <name>pFNPA10</name>
</geneLocation>
<name>V5T9C2_FRANO</name>
<feature type="transmembrane region" description="Helical" evidence="1">
    <location>
        <begin position="60"/>
        <end position="86"/>
    </location>
</feature>
<organism evidence="2">
    <name type="scientific">Francisella tularensis subsp. novicida PA10-7858</name>
    <dbReference type="NCBI Taxonomy" id="1386968"/>
    <lineage>
        <taxon>Bacteria</taxon>
        <taxon>Pseudomonadati</taxon>
        <taxon>Pseudomonadota</taxon>
        <taxon>Gammaproteobacteria</taxon>
        <taxon>Thiotrichales</taxon>
        <taxon>Francisellaceae</taxon>
        <taxon>Francisella</taxon>
    </lineage>
</organism>
<reference evidence="2" key="1">
    <citation type="journal article" date="2014" name="Genome">
        <title>Comparative analyses of a putative Francisella conjugative element.</title>
        <authorList>
            <person name="Siddaramappa S."/>
            <person name="Challacombe J.F."/>
            <person name="Petersen J.M."/>
            <person name="Pillai S."/>
            <person name="Kuske C.R."/>
        </authorList>
    </citation>
    <scope>NUCLEOTIDE SEQUENCE</scope>
    <source>
        <strain evidence="2">PA10-7858</strain>
        <plasmid evidence="2">pFNPA10</plasmid>
    </source>
</reference>
<evidence type="ECO:0000313" key="2">
    <source>
        <dbReference type="EMBL" id="AHB60822.1"/>
    </source>
</evidence>
<sequence length="110" mass="12427">MEPNTFSTLILNFLKKFISFNHMITPNIITIIFWAAIAVVWFVGFKFLSSSFFGYGGVSSLIIGLVEISLGSIIVKVICEIVIVFFKINENLKKNNNYLKQIAENTKSNN</sequence>
<protein>
    <recommendedName>
        <fullName evidence="3">DUF4282 domain-containing protein</fullName>
    </recommendedName>
</protein>
<dbReference type="InterPro" id="IPR025557">
    <property type="entry name" value="DUF4282"/>
</dbReference>
<evidence type="ECO:0008006" key="3">
    <source>
        <dbReference type="Google" id="ProtNLM"/>
    </source>
</evidence>
<keyword evidence="1" id="KW-1133">Transmembrane helix</keyword>
<accession>V5T9C2</accession>
<evidence type="ECO:0000256" key="1">
    <source>
        <dbReference type="SAM" id="Phobius"/>
    </source>
</evidence>
<dbReference type="AlphaFoldDB" id="V5T9C2"/>
<gene>
    <name evidence="2" type="ORF">N894_0054</name>
</gene>
<dbReference type="EMBL" id="KF640086">
    <property type="protein sequence ID" value="AHB60822.1"/>
    <property type="molecule type" value="Genomic_DNA"/>
</dbReference>
<dbReference type="Pfam" id="PF14110">
    <property type="entry name" value="DUF4282"/>
    <property type="match status" value="1"/>
</dbReference>
<feature type="transmembrane region" description="Helical" evidence="1">
    <location>
        <begin position="24"/>
        <end position="48"/>
    </location>
</feature>
<keyword evidence="2" id="KW-0614">Plasmid</keyword>
<keyword evidence="1" id="KW-0812">Transmembrane</keyword>
<dbReference type="RefSeq" id="WP_023893604.1">
    <property type="nucleotide sequence ID" value="NC_023026.1"/>
</dbReference>